<comment type="caution">
    <text evidence="1">The sequence shown here is derived from an EMBL/GenBank/DDBJ whole genome shotgun (WGS) entry which is preliminary data.</text>
</comment>
<organism evidence="1 2">
    <name type="scientific">Faecalibacter macacae</name>
    <dbReference type="NCBI Taxonomy" id="1859289"/>
    <lineage>
        <taxon>Bacteria</taxon>
        <taxon>Pseudomonadati</taxon>
        <taxon>Bacteroidota</taxon>
        <taxon>Flavobacteriia</taxon>
        <taxon>Flavobacteriales</taxon>
        <taxon>Weeksellaceae</taxon>
        <taxon>Faecalibacter</taxon>
    </lineage>
</organism>
<sequence>MKNILQKIFLFFTVFLFSWGYGQNNICPNYYNNKQVNITNYTNITFTNSSNISNPQLFINGNSNDYANFTAPASPLGTTTNATYTINNLNIPSNSKYNIRVSETNRTALDETKYTITLFNGTTQRETYIFDNPDLQNNIAVLSFHSAYPITSIRINVSAFNITTTLGNSDIRLHNLFINEACTQQIIESNCNQPISLTKNHYDVSVSSTSSIATNLNNIIDDDNTNYASWGILLAGSSTFEIKANQTSFPAGTYVGFVLTDYAAASIGTSYTIETYNSNNILVSSATLDVPLQALLTQNRNIGIVSNGEFNRVLIKINALGAATFSLYNAYIIKPCATSPELECNINTPITQSNYAAVINYADGRTGTSGLTLGNITNLNNIVNGDHTDFGTMSLGASVGASAQVSVKDLQRNYEAGSFAGFEISNSNLLNVNLLNGTTIITYLDGVMQEESTSGSLLVNLSILGGTGRAEVGFTTTKPFDEVQYKQTNLVGVDIFGSTQIYNMVVRKSCNGPEPACNIETPITSPTYPATIQAVRTGTSGALNLSSVTNAANVVNSDTSDFATMSITGLLASASLSVSTGNQQFAGGNFVGFDVANTNLLDVDLLGGTVIKTYMNGVLVEQSNSNTLLLDVNILSGSPRAVVGFITTLPFNEVQYEMSTLLSANPFGETRIYNMIIKKFCEGDELPCNVSTLISKTSQPITIKDTNVTGVSLGGINNVNNILDGDENTYAEINITASVLSTATISLEKLLTPYPANTYVSFDVEINNLAQISVLPKFSIVLLNNGVEVGRTSGGNFLLGVTVGTSVRKTLGYLAPAAFNEIKFIYEQPIGVSLGNVKLFDLKLIKACQNPIDCSDSDVINTLERPVVINEFRTGPEGIGCVGCSVQNAENLISPNTTDYTTLNMAVGIGGSAGVSVLDLTNIYPKGTYVGFTIEDVPYLLQADVFEGFFVRTYLNGVEQEVVNDADILDLSIIFSIGTGTKNYGFRAKRPFNEVKFEVFSLVSTFNTIKVYNLRIDASSPTANDGNINCINGVCVKPGSTVNGGDPTKIGISNSENTRSTWPDDIKNGFLALDSKSKGMIISRVTNSNLITEPKLGMLVYDISSKCVKLYNGVSWNCIKQSCND</sequence>
<dbReference type="EMBL" id="RDOJ01000002">
    <property type="protein sequence ID" value="RLZ12232.1"/>
    <property type="molecule type" value="Genomic_DNA"/>
</dbReference>
<keyword evidence="2" id="KW-1185">Reference proteome</keyword>
<dbReference type="Proteomes" id="UP000275348">
    <property type="component" value="Unassembled WGS sequence"/>
</dbReference>
<protein>
    <submittedName>
        <fullName evidence="1">Uncharacterized protein</fullName>
    </submittedName>
</protein>
<gene>
    <name evidence="1" type="ORF">EAH69_01550</name>
</gene>
<evidence type="ECO:0000313" key="2">
    <source>
        <dbReference type="Proteomes" id="UP000275348"/>
    </source>
</evidence>
<dbReference type="OrthoDB" id="599464at2"/>
<accession>A0A3L9MHC8</accession>
<dbReference type="RefSeq" id="WP_121933445.1">
    <property type="nucleotide sequence ID" value="NZ_RDOJ01000002.1"/>
</dbReference>
<evidence type="ECO:0000313" key="1">
    <source>
        <dbReference type="EMBL" id="RLZ12232.1"/>
    </source>
</evidence>
<name>A0A3L9MHC8_9FLAO</name>
<dbReference type="AlphaFoldDB" id="A0A3L9MHC8"/>
<proteinExistence type="predicted"/>
<reference evidence="1 2" key="1">
    <citation type="submission" date="2018-10" db="EMBL/GenBank/DDBJ databases">
        <authorList>
            <person name="Chen X."/>
        </authorList>
    </citation>
    <scope>NUCLEOTIDE SEQUENCE [LARGE SCALE GENOMIC DNA]</scope>
    <source>
        <strain evidence="1 2">YIM 102668</strain>
    </source>
</reference>